<dbReference type="EMBL" id="NKUJ01000206">
    <property type="protein sequence ID" value="RMJ10347.1"/>
    <property type="molecule type" value="Genomic_DNA"/>
</dbReference>
<keyword evidence="2" id="KW-1185">Reference proteome</keyword>
<dbReference type="Proteomes" id="UP000277212">
    <property type="component" value="Unassembled WGS sequence"/>
</dbReference>
<organism evidence="1 2">
    <name type="scientific">Fusarium kuroshium</name>
    <dbReference type="NCBI Taxonomy" id="2010991"/>
    <lineage>
        <taxon>Eukaryota</taxon>
        <taxon>Fungi</taxon>
        <taxon>Dikarya</taxon>
        <taxon>Ascomycota</taxon>
        <taxon>Pezizomycotina</taxon>
        <taxon>Sordariomycetes</taxon>
        <taxon>Hypocreomycetidae</taxon>
        <taxon>Hypocreales</taxon>
        <taxon>Nectriaceae</taxon>
        <taxon>Fusarium</taxon>
        <taxon>Fusarium solani species complex</taxon>
    </lineage>
</organism>
<dbReference type="OrthoDB" id="5305794at2759"/>
<comment type="caution">
    <text evidence="1">The sequence shown here is derived from an EMBL/GenBank/DDBJ whole genome shotgun (WGS) entry which is preliminary data.</text>
</comment>
<evidence type="ECO:0000313" key="2">
    <source>
        <dbReference type="Proteomes" id="UP000277212"/>
    </source>
</evidence>
<reference evidence="1 2" key="1">
    <citation type="submission" date="2017-06" db="EMBL/GenBank/DDBJ databases">
        <title>Comparative genomic analysis of Ambrosia Fusariam Clade fungi.</title>
        <authorList>
            <person name="Stajich J.E."/>
            <person name="Carrillo J."/>
            <person name="Kijimoto T."/>
            <person name="Eskalen A."/>
            <person name="O'Donnell K."/>
            <person name="Kasson M."/>
        </authorList>
    </citation>
    <scope>NUCLEOTIDE SEQUENCE [LARGE SCALE GENOMIC DNA]</scope>
    <source>
        <strain evidence="1">UCR3666</strain>
    </source>
</reference>
<name>A0A3M2RYG2_9HYPO</name>
<dbReference type="AlphaFoldDB" id="A0A3M2RYG2"/>
<accession>A0A3M2RYG2</accession>
<sequence length="496" mass="56007">MPVQGSVPRTAQEQVVPPFQETVKEALALIDQPPEQQEKDKRFLKDGKPAAVTGNGLDVLNSCLSAGTVMSFLAGPGGIVLASGIVLFQGLLGVATHPNPNDILSAMETALKKVSTDERTQAKLAKVSSIANMINTQWKDFVDDPRPSAESEKNVIDRQLVIETSTEGDSLANTLFQMEDLLEWDNTDVRVCVLASLTYLFMLWNLQCRIHASLCVIEAKKDADKFNSEHYETFVTTFRIRVQKMRNELNTRTIKLKGIYDKMKQDRIDQAHWIGVERFPGNAGIIDNSWTQVRYEDKYNGTQYVEKVDPGWLHLSLDSNTETMRVEKENQFNTYRTDLEDFATRSIANDLVVVDMWADIVKEAEQLLRPHAPRVPPTVNSYQPTEKSKVHKYIEDAHWVSYAYSVGTELDGNSAPSPWTDWIELRVDEQGKVQLPVLTLQDSEQVDETRRVVYHRKSTDAAPAPSRLEQTAQGQMLEEWKAEEITAKGAVLWVEP</sequence>
<proteinExistence type="predicted"/>
<gene>
    <name evidence="1" type="ORF">CDV36_010018</name>
</gene>
<evidence type="ECO:0000313" key="1">
    <source>
        <dbReference type="EMBL" id="RMJ10347.1"/>
    </source>
</evidence>
<protein>
    <submittedName>
        <fullName evidence="1">Uncharacterized protein</fullName>
    </submittedName>
</protein>